<evidence type="ECO:0000313" key="4">
    <source>
        <dbReference type="EMBL" id="QXL89389.1"/>
    </source>
</evidence>
<dbReference type="Pfam" id="PF00144">
    <property type="entry name" value="Beta-lactamase"/>
    <property type="match status" value="1"/>
</dbReference>
<keyword evidence="1" id="KW-0732">Signal</keyword>
<feature type="domain" description="Beta-lactamase-related" evidence="2">
    <location>
        <begin position="33"/>
        <end position="377"/>
    </location>
</feature>
<dbReference type="RefSeq" id="WP_257892431.1">
    <property type="nucleotide sequence ID" value="NZ_JAIMBW010000001.1"/>
</dbReference>
<dbReference type="InterPro" id="IPR050491">
    <property type="entry name" value="AmpC-like"/>
</dbReference>
<organism evidence="4">
    <name type="scientific">Gymnodinialimonas phycosphaerae</name>
    <dbReference type="NCBI Taxonomy" id="2841589"/>
    <lineage>
        <taxon>Bacteria</taxon>
        <taxon>Pseudomonadati</taxon>
        <taxon>Pseudomonadota</taxon>
        <taxon>Alphaproteobacteria</taxon>
        <taxon>Rhodobacterales</taxon>
        <taxon>Paracoccaceae</taxon>
        <taxon>Gymnodinialimonas</taxon>
    </lineage>
</organism>
<keyword evidence="5" id="KW-1185">Reference proteome</keyword>
<evidence type="ECO:0000313" key="3">
    <source>
        <dbReference type="EMBL" id="MBY4892653.1"/>
    </source>
</evidence>
<evidence type="ECO:0000313" key="5">
    <source>
        <dbReference type="Proteomes" id="UP000693972"/>
    </source>
</evidence>
<dbReference type="EMBL" id="CP078073">
    <property type="protein sequence ID" value="QXL89389.1"/>
    <property type="molecule type" value="Genomic_DNA"/>
</dbReference>
<reference evidence="4 5" key="1">
    <citation type="submission" date="2021-07" db="EMBL/GenBank/DDBJ databases">
        <title>Karlodiniumbacter phycospheric gen. nov., sp. nov., a phycosphere bacterium isolated from karlodinium veneficum.</title>
        <authorList>
            <person name="Peng Y."/>
            <person name="Jiang L."/>
            <person name="Lee J."/>
        </authorList>
    </citation>
    <scope>NUCLEOTIDE SEQUENCE</scope>
    <source>
        <strain evidence="4 5">N5</strain>
    </source>
</reference>
<evidence type="ECO:0000256" key="1">
    <source>
        <dbReference type="SAM" id="SignalP"/>
    </source>
</evidence>
<name>A0A975TZ66_9RHOB</name>
<feature type="signal peptide" evidence="1">
    <location>
        <begin position="1"/>
        <end position="24"/>
    </location>
</feature>
<dbReference type="InterPro" id="IPR001466">
    <property type="entry name" value="Beta-lactam-related"/>
</dbReference>
<dbReference type="Gene3D" id="3.40.710.10">
    <property type="entry name" value="DD-peptidase/beta-lactamase superfamily"/>
    <property type="match status" value="1"/>
</dbReference>
<dbReference type="PANTHER" id="PTHR46825:SF9">
    <property type="entry name" value="BETA-LACTAMASE-RELATED DOMAIN-CONTAINING PROTEIN"/>
    <property type="match status" value="1"/>
</dbReference>
<sequence length="391" mass="40826">MSRVKLTFASILAFTVALPTLVTANADDLSEQVRNLLSAFHETYAIPGATVSYALPDGSVGDAAVGLADAEAGIAATPNTRMLAASVGKTIVGALVLALESDGVLSRSDLVADYLGGEDWFDALPNASTVTVGHLLTHSAGLPDHVHLEGVAQRMLDAGANGVFEPEDAITFILGRDPLFEAGRGWSYTDTGHLLLGLVIEAASEADFFDLVSARFLVPIGLDATTSSVTPALADLAVGYTIEDNVFGLPIRTNDEGGALLWNPAIEWTGGGFISTSHDLSYWGDALFTGEAINTPHLERLLDAVPVHPDAPDILYGSGVAIYANTPLGPVYGHGGWVPGYVTSLRHCADHGITIAFQINTDAGIVDDSTDLVPALEAALADLLIRAVTQE</sequence>
<gene>
    <name evidence="3" type="ORF">KUL25_07740</name>
    <name evidence="4" type="ORF">KUL25_07745</name>
</gene>
<evidence type="ECO:0000259" key="2">
    <source>
        <dbReference type="Pfam" id="PF00144"/>
    </source>
</evidence>
<proteinExistence type="predicted"/>
<protein>
    <submittedName>
        <fullName evidence="4">Beta-lactamase family protein</fullName>
    </submittedName>
</protein>
<dbReference type="Proteomes" id="UP000693972">
    <property type="component" value="Unassembled WGS sequence"/>
</dbReference>
<feature type="chain" id="PRO_5037663067" evidence="1">
    <location>
        <begin position="25"/>
        <end position="391"/>
    </location>
</feature>
<dbReference type="SUPFAM" id="SSF56601">
    <property type="entry name" value="beta-lactamase/transpeptidase-like"/>
    <property type="match status" value="1"/>
</dbReference>
<dbReference type="AlphaFoldDB" id="A0A975TZ66"/>
<dbReference type="InterPro" id="IPR012338">
    <property type="entry name" value="Beta-lactam/transpept-like"/>
</dbReference>
<dbReference type="EMBL" id="JAIMBW010000001">
    <property type="protein sequence ID" value="MBY4892653.1"/>
    <property type="molecule type" value="Genomic_DNA"/>
</dbReference>
<dbReference type="PANTHER" id="PTHR46825">
    <property type="entry name" value="D-ALANYL-D-ALANINE-CARBOXYPEPTIDASE/ENDOPEPTIDASE AMPH"/>
    <property type="match status" value="1"/>
</dbReference>
<accession>A0A975TZ66</accession>